<proteinExistence type="predicted"/>
<sequence>MDQNMEQKLDTVMETLTEFKKEFTALQEDIHTHRLEFSRLQNDLNAHHLEFSSLKSELAYHPGKLQKKTVERLERIETSILRLETEALEDLTNVRQEFSGRLTSRDYETQALNKRVLQLEGRLESLEQQ</sequence>
<gene>
    <name evidence="1" type="ORF">SAMN04488054_1087</name>
</gene>
<keyword evidence="2" id="KW-1185">Reference proteome</keyword>
<dbReference type="AlphaFoldDB" id="A0A1I4LKB4"/>
<dbReference type="OrthoDB" id="2697246at2"/>
<dbReference type="Proteomes" id="UP000199668">
    <property type="component" value="Unassembled WGS sequence"/>
</dbReference>
<dbReference type="RefSeq" id="WP_090926565.1">
    <property type="nucleotide sequence ID" value="NZ_FOTY01000008.1"/>
</dbReference>
<name>A0A1I4LKB4_9BACI</name>
<evidence type="ECO:0000313" key="2">
    <source>
        <dbReference type="Proteomes" id="UP000199668"/>
    </source>
</evidence>
<organism evidence="1 2">
    <name type="scientific">Salibacterium qingdaonense</name>
    <dbReference type="NCBI Taxonomy" id="266892"/>
    <lineage>
        <taxon>Bacteria</taxon>
        <taxon>Bacillati</taxon>
        <taxon>Bacillota</taxon>
        <taxon>Bacilli</taxon>
        <taxon>Bacillales</taxon>
        <taxon>Bacillaceae</taxon>
    </lineage>
</organism>
<accession>A0A1I4LKB4</accession>
<protein>
    <submittedName>
        <fullName evidence="1">Uncharacterized protein</fullName>
    </submittedName>
</protein>
<evidence type="ECO:0000313" key="1">
    <source>
        <dbReference type="EMBL" id="SFL91037.1"/>
    </source>
</evidence>
<reference evidence="1 2" key="1">
    <citation type="submission" date="2016-10" db="EMBL/GenBank/DDBJ databases">
        <authorList>
            <person name="de Groot N.N."/>
        </authorList>
    </citation>
    <scope>NUCLEOTIDE SEQUENCE [LARGE SCALE GENOMIC DNA]</scope>
    <source>
        <strain evidence="1 2">CGMCC 1.6134</strain>
    </source>
</reference>
<dbReference type="EMBL" id="FOTY01000008">
    <property type="protein sequence ID" value="SFL91037.1"/>
    <property type="molecule type" value="Genomic_DNA"/>
</dbReference>
<dbReference type="Gene3D" id="6.10.250.3110">
    <property type="match status" value="1"/>
</dbReference>